<evidence type="ECO:0000259" key="6">
    <source>
        <dbReference type="Pfam" id="PF02782"/>
    </source>
</evidence>
<dbReference type="GO" id="GO:0016301">
    <property type="term" value="F:kinase activity"/>
    <property type="evidence" value="ECO:0007669"/>
    <property type="project" value="UniProtKB-KW"/>
</dbReference>
<dbReference type="PIRSF" id="PIRSF000538">
    <property type="entry name" value="GlpK"/>
    <property type="match status" value="1"/>
</dbReference>
<dbReference type="Pfam" id="PF00370">
    <property type="entry name" value="FGGY_N"/>
    <property type="match status" value="1"/>
</dbReference>
<gene>
    <name evidence="7" type="ORF">K8V70_07545</name>
</gene>
<organism evidence="7 8">
    <name type="scientific">Enorma phocaeensis</name>
    <dbReference type="NCBI Taxonomy" id="1871019"/>
    <lineage>
        <taxon>Bacteria</taxon>
        <taxon>Bacillati</taxon>
        <taxon>Actinomycetota</taxon>
        <taxon>Coriobacteriia</taxon>
        <taxon>Coriobacteriales</taxon>
        <taxon>Coriobacteriaceae</taxon>
        <taxon>Enorma</taxon>
    </lineage>
</organism>
<reference evidence="7" key="1">
    <citation type="journal article" date="2021" name="PeerJ">
        <title>Extensive microbial diversity within the chicken gut microbiome revealed by metagenomics and culture.</title>
        <authorList>
            <person name="Gilroy R."/>
            <person name="Ravi A."/>
            <person name="Getino M."/>
            <person name="Pursley I."/>
            <person name="Horton D.L."/>
            <person name="Alikhan N.F."/>
            <person name="Baker D."/>
            <person name="Gharbi K."/>
            <person name="Hall N."/>
            <person name="Watson M."/>
            <person name="Adriaenssens E.M."/>
            <person name="Foster-Nyarko E."/>
            <person name="Jarju S."/>
            <person name="Secka A."/>
            <person name="Antonio M."/>
            <person name="Oren A."/>
            <person name="Chaudhuri R.R."/>
            <person name="La Ragione R."/>
            <person name="Hildebrand F."/>
            <person name="Pallen M.J."/>
        </authorList>
    </citation>
    <scope>NUCLEOTIDE SEQUENCE</scope>
    <source>
        <strain evidence="7">ChiHjej13B12-9602</strain>
    </source>
</reference>
<evidence type="ECO:0000259" key="5">
    <source>
        <dbReference type="Pfam" id="PF00370"/>
    </source>
</evidence>
<dbReference type="InterPro" id="IPR050406">
    <property type="entry name" value="FGGY_Carb_Kinase"/>
</dbReference>
<reference evidence="7" key="2">
    <citation type="submission" date="2021-09" db="EMBL/GenBank/DDBJ databases">
        <authorList>
            <person name="Gilroy R."/>
        </authorList>
    </citation>
    <scope>NUCLEOTIDE SEQUENCE</scope>
    <source>
        <strain evidence="7">ChiHjej13B12-9602</strain>
    </source>
</reference>
<dbReference type="RefSeq" id="WP_273190612.1">
    <property type="nucleotide sequence ID" value="NZ_DYUZ01000029.1"/>
</dbReference>
<accession>A0A921IX89</accession>
<sequence length="506" mass="54171">MAYYLGIDVGTDSSKGILIDADCAIVAQATRAHTTENPQPGWYQHDAEAVWWGDFCALSHELIDAAGISGDEIGCVGLSALGCDCVPVDEEGTALAPAILYGIDARSRPQIERLVAEFGEDGARELIGHDPCSSDIAPKVLWFKDNMPEVHERAAKFLTGSSYLSAKLTGRFTIDRYLAEDFLPMYDRETWQIDEEHCGYFCRPDQMAEVLAATDIAGGVCARAAAETGIAEGTPVLVGTGDSGAEAISTGVLRPGDMMVQLGSTCYFICLADRMIDDARLWPGTFIIPGTYGICAGTNTAGTLTRWLRDELYRDALAAEQAGGRNAYEVMAEEAAAVAPGADGLICLPYFAGERTPLNDPAARGTFFGLTMGHTRGHVVRAALEGIAYTVAAHVDILEREHGLPVRRILAVGGGTKNPVWMQAIADVCGREILTAKVTVGACYGDALMAALAGGACASWDELAERVGQGSIIRPDASAHELYASRRHIFDELYQRNRDLMHELGA</sequence>
<feature type="domain" description="Carbohydrate kinase FGGY N-terminal" evidence="5">
    <location>
        <begin position="3"/>
        <end position="245"/>
    </location>
</feature>
<dbReference type="InterPro" id="IPR000577">
    <property type="entry name" value="Carb_kinase_FGGY"/>
</dbReference>
<keyword evidence="2 4" id="KW-0808">Transferase</keyword>
<name>A0A921IX89_9ACTN</name>
<dbReference type="InterPro" id="IPR018484">
    <property type="entry name" value="FGGY_N"/>
</dbReference>
<dbReference type="AlphaFoldDB" id="A0A921IX89"/>
<dbReference type="PROSITE" id="PS00445">
    <property type="entry name" value="FGGY_KINASES_2"/>
    <property type="match status" value="1"/>
</dbReference>
<dbReference type="Gene3D" id="3.30.420.40">
    <property type="match status" value="2"/>
</dbReference>
<dbReference type="Proteomes" id="UP000753256">
    <property type="component" value="Unassembled WGS sequence"/>
</dbReference>
<evidence type="ECO:0000256" key="3">
    <source>
        <dbReference type="ARBA" id="ARBA00022777"/>
    </source>
</evidence>
<comment type="similarity">
    <text evidence="1 4">Belongs to the FGGY kinase family.</text>
</comment>
<dbReference type="PANTHER" id="PTHR43095">
    <property type="entry name" value="SUGAR KINASE"/>
    <property type="match status" value="1"/>
</dbReference>
<evidence type="ECO:0000256" key="2">
    <source>
        <dbReference type="ARBA" id="ARBA00022679"/>
    </source>
</evidence>
<dbReference type="EMBL" id="DYUZ01000029">
    <property type="protein sequence ID" value="HJG37695.1"/>
    <property type="molecule type" value="Genomic_DNA"/>
</dbReference>
<keyword evidence="3 4" id="KW-0418">Kinase</keyword>
<dbReference type="Pfam" id="PF02782">
    <property type="entry name" value="FGGY_C"/>
    <property type="match status" value="1"/>
</dbReference>
<feature type="domain" description="Carbohydrate kinase FGGY C-terminal" evidence="6">
    <location>
        <begin position="259"/>
        <end position="453"/>
    </location>
</feature>
<evidence type="ECO:0000313" key="7">
    <source>
        <dbReference type="EMBL" id="HJG37695.1"/>
    </source>
</evidence>
<dbReference type="InterPro" id="IPR018485">
    <property type="entry name" value="FGGY_C"/>
</dbReference>
<dbReference type="CDD" id="cd07804">
    <property type="entry name" value="ASKHA_NBD_FGGY_RrXK-like"/>
    <property type="match status" value="1"/>
</dbReference>
<protein>
    <submittedName>
        <fullName evidence="7">FGGY-family carbohydrate kinase</fullName>
    </submittedName>
</protein>
<evidence type="ECO:0000256" key="1">
    <source>
        <dbReference type="ARBA" id="ARBA00009156"/>
    </source>
</evidence>
<evidence type="ECO:0000256" key="4">
    <source>
        <dbReference type="RuleBase" id="RU003733"/>
    </source>
</evidence>
<dbReference type="InterPro" id="IPR018483">
    <property type="entry name" value="Carb_kinase_FGGY_CS"/>
</dbReference>
<evidence type="ECO:0000313" key="8">
    <source>
        <dbReference type="Proteomes" id="UP000753256"/>
    </source>
</evidence>
<dbReference type="SUPFAM" id="SSF53067">
    <property type="entry name" value="Actin-like ATPase domain"/>
    <property type="match status" value="2"/>
</dbReference>
<dbReference type="GO" id="GO:0016773">
    <property type="term" value="F:phosphotransferase activity, alcohol group as acceptor"/>
    <property type="evidence" value="ECO:0007669"/>
    <property type="project" value="InterPro"/>
</dbReference>
<proteinExistence type="inferred from homology"/>
<dbReference type="GO" id="GO:0005975">
    <property type="term" value="P:carbohydrate metabolic process"/>
    <property type="evidence" value="ECO:0007669"/>
    <property type="project" value="InterPro"/>
</dbReference>
<comment type="caution">
    <text evidence="7">The sequence shown here is derived from an EMBL/GenBank/DDBJ whole genome shotgun (WGS) entry which is preliminary data.</text>
</comment>
<dbReference type="InterPro" id="IPR043129">
    <property type="entry name" value="ATPase_NBD"/>
</dbReference>